<dbReference type="PRINTS" id="PR00455">
    <property type="entry name" value="HTHTETR"/>
</dbReference>
<dbReference type="InterPro" id="IPR001647">
    <property type="entry name" value="HTH_TetR"/>
</dbReference>
<dbReference type="EMBL" id="JAMQOL010000013">
    <property type="protein sequence ID" value="MCM4078082.1"/>
    <property type="molecule type" value="Genomic_DNA"/>
</dbReference>
<evidence type="ECO:0000313" key="6">
    <source>
        <dbReference type="EMBL" id="MCM4078082.1"/>
    </source>
</evidence>
<dbReference type="PANTHER" id="PTHR30055:SF234">
    <property type="entry name" value="HTH-TYPE TRANSCRIPTIONAL REGULATOR BETI"/>
    <property type="match status" value="1"/>
</dbReference>
<dbReference type="PANTHER" id="PTHR30055">
    <property type="entry name" value="HTH-TYPE TRANSCRIPTIONAL REGULATOR RUTR"/>
    <property type="match status" value="1"/>
</dbReference>
<dbReference type="Pfam" id="PF17754">
    <property type="entry name" value="TetR_C_14"/>
    <property type="match status" value="1"/>
</dbReference>
<dbReference type="Gene3D" id="1.10.357.10">
    <property type="entry name" value="Tetracycline Repressor, domain 2"/>
    <property type="match status" value="1"/>
</dbReference>
<feature type="domain" description="HTH tetR-type" evidence="5">
    <location>
        <begin position="16"/>
        <end position="76"/>
    </location>
</feature>
<dbReference type="Pfam" id="PF00440">
    <property type="entry name" value="TetR_N"/>
    <property type="match status" value="1"/>
</dbReference>
<organism evidence="6 7">
    <name type="scientific">Paractinoplanes hotanensis</name>
    <dbReference type="NCBI Taxonomy" id="2906497"/>
    <lineage>
        <taxon>Bacteria</taxon>
        <taxon>Bacillati</taxon>
        <taxon>Actinomycetota</taxon>
        <taxon>Actinomycetes</taxon>
        <taxon>Micromonosporales</taxon>
        <taxon>Micromonosporaceae</taxon>
        <taxon>Paractinoplanes</taxon>
    </lineage>
</organism>
<dbReference type="InterPro" id="IPR041347">
    <property type="entry name" value="MftR_C"/>
</dbReference>
<gene>
    <name evidence="6" type="ORF">LXN57_10935</name>
</gene>
<dbReference type="RefSeq" id="WP_251797930.1">
    <property type="nucleotide sequence ID" value="NZ_JAMQOL010000013.1"/>
</dbReference>
<dbReference type="InterPro" id="IPR050109">
    <property type="entry name" value="HTH-type_TetR-like_transc_reg"/>
</dbReference>
<comment type="caution">
    <text evidence="6">The sequence shown here is derived from an EMBL/GenBank/DDBJ whole genome shotgun (WGS) entry which is preliminary data.</text>
</comment>
<keyword evidence="3" id="KW-0804">Transcription</keyword>
<proteinExistence type="predicted"/>
<evidence type="ECO:0000313" key="7">
    <source>
        <dbReference type="Proteomes" id="UP001523216"/>
    </source>
</evidence>
<dbReference type="Proteomes" id="UP001523216">
    <property type="component" value="Unassembled WGS sequence"/>
</dbReference>
<dbReference type="SUPFAM" id="SSF46689">
    <property type="entry name" value="Homeodomain-like"/>
    <property type="match status" value="1"/>
</dbReference>
<sequence>MGTNPNQAGRRERKKAATRASILQAAQRLFLDRGFDAVSVREIADEADVSPTTVFAHFPQKEALLFFEEDAQRERLVAAVRDRPGGSISEALKTYYRAEFIDMWTGAGGALRSRFMSLIEATPALQDYASRMWLRHEDALATAIADEFGLPQPSDEIRMYARFALQIQLLVKSDTDPMLDAGFRILDQGWEQYVSGL</sequence>
<reference evidence="6 7" key="1">
    <citation type="submission" date="2022-06" db="EMBL/GenBank/DDBJ databases">
        <title>Actinoplanes abujensis sp. nov., isolated from Nigerian arid soil.</title>
        <authorList>
            <person name="Ding P."/>
        </authorList>
    </citation>
    <scope>NUCLEOTIDE SEQUENCE [LARGE SCALE GENOMIC DNA]</scope>
    <source>
        <strain evidence="7">TRM88002</strain>
    </source>
</reference>
<keyword evidence="1" id="KW-0805">Transcription regulation</keyword>
<accession>A0ABT0XWB6</accession>
<evidence type="ECO:0000256" key="1">
    <source>
        <dbReference type="ARBA" id="ARBA00023015"/>
    </source>
</evidence>
<name>A0ABT0XWB6_9ACTN</name>
<evidence type="ECO:0000256" key="2">
    <source>
        <dbReference type="ARBA" id="ARBA00023125"/>
    </source>
</evidence>
<dbReference type="InterPro" id="IPR009057">
    <property type="entry name" value="Homeodomain-like_sf"/>
</dbReference>
<feature type="DNA-binding region" description="H-T-H motif" evidence="4">
    <location>
        <begin position="39"/>
        <end position="58"/>
    </location>
</feature>
<evidence type="ECO:0000259" key="5">
    <source>
        <dbReference type="PROSITE" id="PS50977"/>
    </source>
</evidence>
<dbReference type="PROSITE" id="PS50977">
    <property type="entry name" value="HTH_TETR_2"/>
    <property type="match status" value="1"/>
</dbReference>
<evidence type="ECO:0000256" key="4">
    <source>
        <dbReference type="PROSITE-ProRule" id="PRU00335"/>
    </source>
</evidence>
<evidence type="ECO:0000256" key="3">
    <source>
        <dbReference type="ARBA" id="ARBA00023163"/>
    </source>
</evidence>
<keyword evidence="7" id="KW-1185">Reference proteome</keyword>
<protein>
    <submittedName>
        <fullName evidence="6">TetR/AcrR family transcriptional regulator</fullName>
    </submittedName>
</protein>
<keyword evidence="2 4" id="KW-0238">DNA-binding</keyword>